<sequence length="312" mass="35834">MEIERAEADSLINDLFVLSGTLKVTFFPMELMIIVTFDSELFFVIEVIAFAQSSLDHYDQVRRVAHLSVEAALSLVKELNYNSLLKRKASDPFEESDLGSTKRREREMQTGVICASEIKPPSRTRKRTDLSGPAKKRSKGEKQGPDSIGDSIKRRNLDEEDSHERSSPQTTPENTWGEDQETQLSPSSYRFFQSGDDVWKYTRPSLDDLVFAGVLPPMESSESLRISKTTEGHDRALDHEDLAELNERLRNSPVTMNTGELPSTAVTIPFLGDWRIWTSGMPHKDRLTRMKVQRSRRQERSQRRRERAFVRR</sequence>
<gene>
    <name evidence="2" type="ORF">M408DRAFT_323994</name>
</gene>
<reference evidence="2 3" key="1">
    <citation type="submission" date="2014-04" db="EMBL/GenBank/DDBJ databases">
        <authorList>
            <consortium name="DOE Joint Genome Institute"/>
            <person name="Kuo A."/>
            <person name="Zuccaro A."/>
            <person name="Kohler A."/>
            <person name="Nagy L.G."/>
            <person name="Floudas D."/>
            <person name="Copeland A."/>
            <person name="Barry K.W."/>
            <person name="Cichocki N."/>
            <person name="Veneault-Fourrey C."/>
            <person name="LaButti K."/>
            <person name="Lindquist E.A."/>
            <person name="Lipzen A."/>
            <person name="Lundell T."/>
            <person name="Morin E."/>
            <person name="Murat C."/>
            <person name="Sun H."/>
            <person name="Tunlid A."/>
            <person name="Henrissat B."/>
            <person name="Grigoriev I.V."/>
            <person name="Hibbett D.S."/>
            <person name="Martin F."/>
            <person name="Nordberg H.P."/>
            <person name="Cantor M.N."/>
            <person name="Hua S.X."/>
        </authorList>
    </citation>
    <scope>NUCLEOTIDE SEQUENCE [LARGE SCALE GENOMIC DNA]</scope>
    <source>
        <strain evidence="2 3">MAFF 305830</strain>
    </source>
</reference>
<name>A0A0C3ABZ1_SERVB</name>
<evidence type="ECO:0000256" key="1">
    <source>
        <dbReference type="SAM" id="MobiDB-lite"/>
    </source>
</evidence>
<organism evidence="2 3">
    <name type="scientific">Serendipita vermifera MAFF 305830</name>
    <dbReference type="NCBI Taxonomy" id="933852"/>
    <lineage>
        <taxon>Eukaryota</taxon>
        <taxon>Fungi</taxon>
        <taxon>Dikarya</taxon>
        <taxon>Basidiomycota</taxon>
        <taxon>Agaricomycotina</taxon>
        <taxon>Agaricomycetes</taxon>
        <taxon>Sebacinales</taxon>
        <taxon>Serendipitaceae</taxon>
        <taxon>Serendipita</taxon>
    </lineage>
</organism>
<dbReference type="EMBL" id="KN824362">
    <property type="protein sequence ID" value="KIM22140.1"/>
    <property type="molecule type" value="Genomic_DNA"/>
</dbReference>
<feature type="region of interest" description="Disordered" evidence="1">
    <location>
        <begin position="92"/>
        <end position="186"/>
    </location>
</feature>
<keyword evidence="3" id="KW-1185">Reference proteome</keyword>
<dbReference type="Proteomes" id="UP000054097">
    <property type="component" value="Unassembled WGS sequence"/>
</dbReference>
<accession>A0A0C3ABZ1</accession>
<dbReference type="HOGENOM" id="CLU_891879_0_0_1"/>
<reference evidence="3" key="2">
    <citation type="submission" date="2015-01" db="EMBL/GenBank/DDBJ databases">
        <title>Evolutionary Origins and Diversification of the Mycorrhizal Mutualists.</title>
        <authorList>
            <consortium name="DOE Joint Genome Institute"/>
            <consortium name="Mycorrhizal Genomics Consortium"/>
            <person name="Kohler A."/>
            <person name="Kuo A."/>
            <person name="Nagy L.G."/>
            <person name="Floudas D."/>
            <person name="Copeland A."/>
            <person name="Barry K.W."/>
            <person name="Cichocki N."/>
            <person name="Veneault-Fourrey C."/>
            <person name="LaButti K."/>
            <person name="Lindquist E.A."/>
            <person name="Lipzen A."/>
            <person name="Lundell T."/>
            <person name="Morin E."/>
            <person name="Murat C."/>
            <person name="Riley R."/>
            <person name="Ohm R."/>
            <person name="Sun H."/>
            <person name="Tunlid A."/>
            <person name="Henrissat B."/>
            <person name="Grigoriev I.V."/>
            <person name="Hibbett D.S."/>
            <person name="Martin F."/>
        </authorList>
    </citation>
    <scope>NUCLEOTIDE SEQUENCE [LARGE SCALE GENOMIC DNA]</scope>
    <source>
        <strain evidence="3">MAFF 305830</strain>
    </source>
</reference>
<evidence type="ECO:0000313" key="3">
    <source>
        <dbReference type="Proteomes" id="UP000054097"/>
    </source>
</evidence>
<proteinExistence type="predicted"/>
<protein>
    <submittedName>
        <fullName evidence="2">Uncharacterized protein</fullName>
    </submittedName>
</protein>
<evidence type="ECO:0000313" key="2">
    <source>
        <dbReference type="EMBL" id="KIM22140.1"/>
    </source>
</evidence>
<feature type="region of interest" description="Disordered" evidence="1">
    <location>
        <begin position="285"/>
        <end position="312"/>
    </location>
</feature>
<feature type="compositionally biased region" description="Basic and acidic residues" evidence="1">
    <location>
        <begin position="151"/>
        <end position="166"/>
    </location>
</feature>
<feature type="compositionally biased region" description="Basic and acidic residues" evidence="1">
    <location>
        <begin position="296"/>
        <end position="312"/>
    </location>
</feature>
<dbReference type="AlphaFoldDB" id="A0A0C3ABZ1"/>